<comment type="subcellular location">
    <subcellularLocation>
        <location evidence="1">Membrane</location>
        <topology evidence="1">Single-pass membrane protein</topology>
    </subcellularLocation>
</comment>
<keyword evidence="3" id="KW-0430">Lectin</keyword>
<dbReference type="PANTHER" id="PTHR12035:SF128">
    <property type="entry name" value="BRANCHED CHAIN KETO ACID DEHYDROGENASE E1 SUBUNIT BETA,-LIKE-RELATED"/>
    <property type="match status" value="1"/>
</dbReference>
<keyword evidence="4" id="KW-0130">Cell adhesion</keyword>
<dbReference type="GO" id="GO:0030246">
    <property type="term" value="F:carbohydrate binding"/>
    <property type="evidence" value="ECO:0007669"/>
    <property type="project" value="UniProtKB-KW"/>
</dbReference>
<dbReference type="InterPro" id="IPR036179">
    <property type="entry name" value="Ig-like_dom_sf"/>
</dbReference>
<feature type="domain" description="Ig-like" evidence="9">
    <location>
        <begin position="148"/>
        <end position="283"/>
    </location>
</feature>
<dbReference type="PROSITE" id="PS50835">
    <property type="entry name" value="IG_LIKE"/>
    <property type="match status" value="2"/>
</dbReference>
<dbReference type="InterPro" id="IPR007110">
    <property type="entry name" value="Ig-like_dom"/>
</dbReference>
<evidence type="ECO:0000313" key="10">
    <source>
        <dbReference type="Ensembl" id="ENSNMLP00000035017.1"/>
    </source>
</evidence>
<keyword evidence="2 8" id="KW-0812">Transmembrane</keyword>
<protein>
    <recommendedName>
        <fullName evidence="9">Ig-like domain-containing protein</fullName>
    </recommendedName>
</protein>
<dbReference type="Ensembl" id="ENSNMLT00000038996.1">
    <property type="protein sequence ID" value="ENSNMLP00000035017.1"/>
    <property type="gene ID" value="ENSNMLG00000021743.1"/>
</dbReference>
<dbReference type="GO" id="GO:0007155">
    <property type="term" value="P:cell adhesion"/>
    <property type="evidence" value="ECO:0007669"/>
    <property type="project" value="UniProtKB-KW"/>
</dbReference>
<dbReference type="AlphaFoldDB" id="A0A8C6UI88"/>
<evidence type="ECO:0000256" key="1">
    <source>
        <dbReference type="ARBA" id="ARBA00004167"/>
    </source>
</evidence>
<dbReference type="InterPro" id="IPR013106">
    <property type="entry name" value="Ig_V-set"/>
</dbReference>
<keyword evidence="11" id="KW-1185">Reference proteome</keyword>
<evidence type="ECO:0000313" key="11">
    <source>
        <dbReference type="Proteomes" id="UP000694523"/>
    </source>
</evidence>
<dbReference type="SMART" id="SM00409">
    <property type="entry name" value="IG"/>
    <property type="match status" value="2"/>
</dbReference>
<dbReference type="InterPro" id="IPR013783">
    <property type="entry name" value="Ig-like_fold"/>
</dbReference>
<keyword evidence="5 8" id="KW-1133">Transmembrane helix</keyword>
<dbReference type="PANTHER" id="PTHR12035">
    <property type="entry name" value="SIALIC ACID BINDING IMMUNOGLOBULIN-LIKE LECTIN"/>
    <property type="match status" value="1"/>
</dbReference>
<keyword evidence="6 8" id="KW-0472">Membrane</keyword>
<reference evidence="10" key="2">
    <citation type="submission" date="2025-09" db="UniProtKB">
        <authorList>
            <consortium name="Ensembl"/>
        </authorList>
    </citation>
    <scope>IDENTIFICATION</scope>
</reference>
<dbReference type="InterPro" id="IPR003599">
    <property type="entry name" value="Ig_sub"/>
</dbReference>
<evidence type="ECO:0000256" key="8">
    <source>
        <dbReference type="SAM" id="Phobius"/>
    </source>
</evidence>
<evidence type="ECO:0000256" key="5">
    <source>
        <dbReference type="ARBA" id="ARBA00022989"/>
    </source>
</evidence>
<evidence type="ECO:0000259" key="9">
    <source>
        <dbReference type="PROSITE" id="PS50835"/>
    </source>
</evidence>
<dbReference type="InterPro" id="IPR051036">
    <property type="entry name" value="SIGLEC"/>
</dbReference>
<evidence type="ECO:0000256" key="4">
    <source>
        <dbReference type="ARBA" id="ARBA00022889"/>
    </source>
</evidence>
<dbReference type="Proteomes" id="UP000694523">
    <property type="component" value="Unplaced"/>
</dbReference>
<organism evidence="10 11">
    <name type="scientific">Neogobius melanostomus</name>
    <name type="common">round goby</name>
    <dbReference type="NCBI Taxonomy" id="47308"/>
    <lineage>
        <taxon>Eukaryota</taxon>
        <taxon>Metazoa</taxon>
        <taxon>Chordata</taxon>
        <taxon>Craniata</taxon>
        <taxon>Vertebrata</taxon>
        <taxon>Euteleostomi</taxon>
        <taxon>Actinopterygii</taxon>
        <taxon>Neopterygii</taxon>
        <taxon>Teleostei</taxon>
        <taxon>Neoteleostei</taxon>
        <taxon>Acanthomorphata</taxon>
        <taxon>Gobiaria</taxon>
        <taxon>Gobiiformes</taxon>
        <taxon>Gobioidei</taxon>
        <taxon>Gobiidae</taxon>
        <taxon>Benthophilinae</taxon>
        <taxon>Neogobiini</taxon>
        <taxon>Neogobius</taxon>
    </lineage>
</organism>
<evidence type="ECO:0000256" key="6">
    <source>
        <dbReference type="ARBA" id="ARBA00023136"/>
    </source>
</evidence>
<accession>A0A8C6UI88</accession>
<evidence type="ECO:0000256" key="3">
    <source>
        <dbReference type="ARBA" id="ARBA00022734"/>
    </source>
</evidence>
<evidence type="ECO:0000256" key="7">
    <source>
        <dbReference type="ARBA" id="ARBA00038361"/>
    </source>
</evidence>
<evidence type="ECO:0000256" key="2">
    <source>
        <dbReference type="ARBA" id="ARBA00022692"/>
    </source>
</evidence>
<dbReference type="Gene3D" id="2.60.40.10">
    <property type="entry name" value="Immunoglobulins"/>
    <property type="match status" value="3"/>
</dbReference>
<name>A0A8C6UI88_9GOBI</name>
<feature type="transmembrane region" description="Helical" evidence="8">
    <location>
        <begin position="387"/>
        <end position="409"/>
    </location>
</feature>
<dbReference type="GO" id="GO:0005886">
    <property type="term" value="C:plasma membrane"/>
    <property type="evidence" value="ECO:0007669"/>
    <property type="project" value="TreeGrafter"/>
</dbReference>
<feature type="domain" description="Ig-like" evidence="9">
    <location>
        <begin position="288"/>
        <end position="374"/>
    </location>
</feature>
<dbReference type="GO" id="GO:0033691">
    <property type="term" value="F:sialic acid binding"/>
    <property type="evidence" value="ECO:0007669"/>
    <property type="project" value="TreeGrafter"/>
</dbReference>
<sequence length="410" mass="44483">MNVKHLPFSTDQPELGLPACYRGFCVTLNKDVITAETGLCAVIHCSFNIPSDINPTSLAWFKCEPGGRCTDSDIIFHSKDKNKIQSSFSGRVLLLEPNLSQRNCSIIINDLQLSDSGTYHFKLNRDNDRFSFSFSRATVSVKALQQKPTVQTPALTEGQHSALTCTAPGLCSGSEPTFTWTWRGAGDAPPNVTTATTPDTCQSQTQLHSGADSFSRASWSRAQLHIVKEGDSLNVTCSVDSFPPSRLMWFGPNKTRLNAQSGQYMCEAVEPSASTASHRLVVSFPVQPLILSSSGCVYDGDVLSCSCISRASPVPAVTWPLLQHRSEYTLVTTVTGDTVHSSLVLRASGHNRTVQCVSSNRAGQVQERFTPSITDPERTGPPVTVSLLSALIVCLILIVIFIVVIVFLVL</sequence>
<dbReference type="Pfam" id="PF07686">
    <property type="entry name" value="V-set"/>
    <property type="match status" value="1"/>
</dbReference>
<reference evidence="10" key="1">
    <citation type="submission" date="2025-08" db="UniProtKB">
        <authorList>
            <consortium name="Ensembl"/>
        </authorList>
    </citation>
    <scope>IDENTIFICATION</scope>
</reference>
<dbReference type="SUPFAM" id="SSF48726">
    <property type="entry name" value="Immunoglobulin"/>
    <property type="match status" value="2"/>
</dbReference>
<comment type="similarity">
    <text evidence="7">Belongs to the immunoglobulin superfamily. SIGLEC (sialic acid binding Ig-like lectin) family.</text>
</comment>
<proteinExistence type="inferred from homology"/>